<dbReference type="Gene3D" id="3.40.50.1820">
    <property type="entry name" value="alpha/beta hydrolase"/>
    <property type="match status" value="1"/>
</dbReference>
<proteinExistence type="inferred from homology"/>
<feature type="domain" description="PPIase FKBP-type" evidence="7">
    <location>
        <begin position="741"/>
        <end position="827"/>
    </location>
</feature>
<evidence type="ECO:0000313" key="8">
    <source>
        <dbReference type="EMBL" id="GAX10701.1"/>
    </source>
</evidence>
<keyword evidence="9" id="KW-1185">Reference proteome</keyword>
<dbReference type="InterPro" id="IPR046357">
    <property type="entry name" value="PPIase_dom_sf"/>
</dbReference>
<dbReference type="Pfam" id="PF01346">
    <property type="entry name" value="FKBP_N"/>
    <property type="match status" value="1"/>
</dbReference>
<dbReference type="Proteomes" id="UP000198406">
    <property type="component" value="Unassembled WGS sequence"/>
</dbReference>
<evidence type="ECO:0000256" key="3">
    <source>
        <dbReference type="ARBA" id="ARBA00022729"/>
    </source>
</evidence>
<gene>
    <name evidence="8" type="ORF">FisN_14Lh218</name>
</gene>
<keyword evidence="6" id="KW-0697">Rotamase</keyword>
<dbReference type="Pfam" id="PF00254">
    <property type="entry name" value="FKBP_C"/>
    <property type="match status" value="1"/>
</dbReference>
<dbReference type="AlphaFoldDB" id="A0A1Z5JAB6"/>
<dbReference type="PANTHER" id="PTHR11010">
    <property type="entry name" value="PROTEASE S28 PRO-X CARBOXYPEPTIDASE-RELATED"/>
    <property type="match status" value="1"/>
</dbReference>
<dbReference type="OrthoDB" id="1902587at2759"/>
<evidence type="ECO:0000256" key="4">
    <source>
        <dbReference type="ARBA" id="ARBA00022801"/>
    </source>
</evidence>
<evidence type="ECO:0000256" key="2">
    <source>
        <dbReference type="ARBA" id="ARBA00022670"/>
    </source>
</evidence>
<evidence type="ECO:0000256" key="1">
    <source>
        <dbReference type="ARBA" id="ARBA00011079"/>
    </source>
</evidence>
<dbReference type="InterPro" id="IPR029058">
    <property type="entry name" value="AB_hydrolase_fold"/>
</dbReference>
<sequence>MKSTYGSILSDLWCSDVQEDDEKSYDSSSAFSSDSSSVGSCFESSSNGTHGITLSIGMGFCWAFLALLFAFTDTATDSTVLQPTATVELVSATNPIDQTKYFTQQLIDHDHPDTSGTFRQRYYENLNYWKGPGYPIFLILGGEGPLERILYPFVSEVLAERFGAATFNPEHRYFGESFPVQNFTTQDIRQQLTPRQAVQDYLYFFQFKREELGCGPRGSATYCPVMSVGGSYAGLLSVLLRKSYPDMIDMAYAASPCLFLFQHASSPYAYYDYITQVADRVSQGCSDAVRTVVAQVQADLEPITHHGELTAKVTNYGICPDLSKDVLGADVAREIISYTSSNFGNTLMDYYPPDPERQFFQGCSIFENTQKSVAERIKEYIEMISGSSECHSMSSATDDDDDDDLWGALCCYLVPMIGKSEESMWPPHPYILEEDADYCRNNFDILMDPDYMEKEFALSDLTNTTRLVLTNGKNDGWYPTSYPESFADVFVLTMENGAHHSDLTHQLQEDTPDVQLVHSQVAQLGVRRQKSKDNRKASTAQFLIVFAIETVFASNKDFNPLFVMLFSQLSLILICAALPAATHAFNVNLSTRKEHRLCLAEESSTTEMVANIDKSPYEAGSHEELVYALGVNLARQLGDVRPLVENSAELTCVAKGLLDTVIGRLADEGQRELLQRRGGELNDLITQRANAIKERMESAGREMLEEMKKTEGVEVLDSGVVLHVFEYGPEGKGNGIRPTKSSTVKIHYHGTLADGTIFDTTLTGDPVVFPLAGVIPGWRDGVLKMHQGETAMMGIPPEQGYGEMGTPDGRIPGGSTLFFKIQLLEVMSAGIGGGPTLLGADGKKLEKNRVGGGLLGADGKPLA</sequence>
<evidence type="ECO:0000256" key="6">
    <source>
        <dbReference type="PROSITE-ProRule" id="PRU00277"/>
    </source>
</evidence>
<dbReference type="SUPFAM" id="SSF54534">
    <property type="entry name" value="FKBP-like"/>
    <property type="match status" value="1"/>
</dbReference>
<dbReference type="Gene3D" id="3.10.50.40">
    <property type="match status" value="1"/>
</dbReference>
<dbReference type="GO" id="GO:0070008">
    <property type="term" value="F:serine-type exopeptidase activity"/>
    <property type="evidence" value="ECO:0007669"/>
    <property type="project" value="InterPro"/>
</dbReference>
<keyword evidence="4" id="KW-0378">Hydrolase</keyword>
<comment type="caution">
    <text evidence="8">The sequence shown here is derived from an EMBL/GenBank/DDBJ whole genome shotgun (WGS) entry which is preliminary data.</text>
</comment>
<comment type="similarity">
    <text evidence="1">Belongs to the peptidase S28 family.</text>
</comment>
<evidence type="ECO:0000313" key="9">
    <source>
        <dbReference type="Proteomes" id="UP000198406"/>
    </source>
</evidence>
<comment type="catalytic activity">
    <reaction evidence="6">
        <text>[protein]-peptidylproline (omega=180) = [protein]-peptidylproline (omega=0)</text>
        <dbReference type="Rhea" id="RHEA:16237"/>
        <dbReference type="Rhea" id="RHEA-COMP:10747"/>
        <dbReference type="Rhea" id="RHEA-COMP:10748"/>
        <dbReference type="ChEBI" id="CHEBI:83833"/>
        <dbReference type="ChEBI" id="CHEBI:83834"/>
        <dbReference type="EC" id="5.2.1.8"/>
    </reaction>
</comment>
<dbReference type="EC" id="5.2.1.8" evidence="6"/>
<organism evidence="8 9">
    <name type="scientific">Fistulifera solaris</name>
    <name type="common">Oleaginous diatom</name>
    <dbReference type="NCBI Taxonomy" id="1519565"/>
    <lineage>
        <taxon>Eukaryota</taxon>
        <taxon>Sar</taxon>
        <taxon>Stramenopiles</taxon>
        <taxon>Ochrophyta</taxon>
        <taxon>Bacillariophyta</taxon>
        <taxon>Bacillariophyceae</taxon>
        <taxon>Bacillariophycidae</taxon>
        <taxon>Naviculales</taxon>
        <taxon>Naviculaceae</taxon>
        <taxon>Fistulifera</taxon>
    </lineage>
</organism>
<dbReference type="InParanoid" id="A0A1Z5JAB6"/>
<dbReference type="PANTHER" id="PTHR11010:SF38">
    <property type="entry name" value="LYSOSOMAL PRO-X CARBOXYPEPTIDASE"/>
    <property type="match status" value="1"/>
</dbReference>
<keyword evidence="2" id="KW-0645">Protease</keyword>
<dbReference type="GO" id="GO:0008239">
    <property type="term" value="F:dipeptidyl-peptidase activity"/>
    <property type="evidence" value="ECO:0007669"/>
    <property type="project" value="TreeGrafter"/>
</dbReference>
<dbReference type="InterPro" id="IPR000774">
    <property type="entry name" value="PPIase_FKBP_N"/>
</dbReference>
<dbReference type="PROSITE" id="PS50059">
    <property type="entry name" value="FKBP_PPIASE"/>
    <property type="match status" value="1"/>
</dbReference>
<keyword evidence="5" id="KW-0325">Glycoprotein</keyword>
<protein>
    <recommendedName>
        <fullName evidence="6">peptidylprolyl isomerase</fullName>
        <ecNumber evidence="6">5.2.1.8</ecNumber>
    </recommendedName>
</protein>
<keyword evidence="3" id="KW-0732">Signal</keyword>
<dbReference type="GO" id="GO:0003755">
    <property type="term" value="F:peptidyl-prolyl cis-trans isomerase activity"/>
    <property type="evidence" value="ECO:0007669"/>
    <property type="project" value="UniProtKB-KW"/>
</dbReference>
<dbReference type="InterPro" id="IPR008758">
    <property type="entry name" value="Peptidase_S28"/>
</dbReference>
<dbReference type="InterPro" id="IPR001179">
    <property type="entry name" value="PPIase_FKBP_dom"/>
</dbReference>
<name>A0A1Z5JAB6_FISSO</name>
<dbReference type="Pfam" id="PF05577">
    <property type="entry name" value="Peptidase_S28"/>
    <property type="match status" value="1"/>
</dbReference>
<dbReference type="InterPro" id="IPR042269">
    <property type="entry name" value="Ser_carbopepase_S28_SKS"/>
</dbReference>
<accession>A0A1Z5JAB6</accession>
<keyword evidence="6" id="KW-0413">Isomerase</keyword>
<evidence type="ECO:0000256" key="5">
    <source>
        <dbReference type="ARBA" id="ARBA00023180"/>
    </source>
</evidence>
<evidence type="ECO:0000259" key="7">
    <source>
        <dbReference type="PROSITE" id="PS50059"/>
    </source>
</evidence>
<dbReference type="Gene3D" id="1.20.120.980">
    <property type="entry name" value="Serine carboxypeptidase S28, SKS domain"/>
    <property type="match status" value="1"/>
</dbReference>
<dbReference type="GO" id="GO:0006508">
    <property type="term" value="P:proteolysis"/>
    <property type="evidence" value="ECO:0007669"/>
    <property type="project" value="UniProtKB-KW"/>
</dbReference>
<dbReference type="SUPFAM" id="SSF53474">
    <property type="entry name" value="alpha/beta-Hydrolases"/>
    <property type="match status" value="1"/>
</dbReference>
<dbReference type="EMBL" id="BDSP01000022">
    <property type="protein sequence ID" value="GAX10701.1"/>
    <property type="molecule type" value="Genomic_DNA"/>
</dbReference>
<dbReference type="GO" id="GO:0006457">
    <property type="term" value="P:protein folding"/>
    <property type="evidence" value="ECO:0007669"/>
    <property type="project" value="InterPro"/>
</dbReference>
<reference evidence="8 9" key="1">
    <citation type="journal article" date="2015" name="Plant Cell">
        <title>Oil accumulation by the oleaginous diatom Fistulifera solaris as revealed by the genome and transcriptome.</title>
        <authorList>
            <person name="Tanaka T."/>
            <person name="Maeda Y."/>
            <person name="Veluchamy A."/>
            <person name="Tanaka M."/>
            <person name="Abida H."/>
            <person name="Marechal E."/>
            <person name="Bowler C."/>
            <person name="Muto M."/>
            <person name="Sunaga Y."/>
            <person name="Tanaka M."/>
            <person name="Yoshino T."/>
            <person name="Taniguchi T."/>
            <person name="Fukuda Y."/>
            <person name="Nemoto M."/>
            <person name="Matsumoto M."/>
            <person name="Wong P.S."/>
            <person name="Aburatani S."/>
            <person name="Fujibuchi W."/>
        </authorList>
    </citation>
    <scope>NUCLEOTIDE SEQUENCE [LARGE SCALE GENOMIC DNA]</scope>
    <source>
        <strain evidence="8 9">JPCC DA0580</strain>
    </source>
</reference>